<comment type="similarity">
    <text evidence="1">Belongs to the RlmJ family.</text>
</comment>
<keyword evidence="1 2" id="KW-0489">Methyltransferase</keyword>
<dbReference type="PANTHER" id="PTHR37426:SF1">
    <property type="entry name" value="RIBOSOMAL RNA LARGE SUBUNIT METHYLTRANSFERASE J"/>
    <property type="match status" value="1"/>
</dbReference>
<dbReference type="AlphaFoldDB" id="A0A501WRP2"/>
<feature type="active site" description="Proton acceptor" evidence="1">
    <location>
        <position position="158"/>
    </location>
</feature>
<feature type="binding site" evidence="1">
    <location>
        <begin position="137"/>
        <end position="138"/>
    </location>
    <ligand>
        <name>S-adenosyl-L-methionine</name>
        <dbReference type="ChEBI" id="CHEBI:59789"/>
    </ligand>
</feature>
<protein>
    <recommendedName>
        <fullName evidence="1">Ribosomal RNA large subunit methyltransferase J</fullName>
        <ecNumber evidence="1">2.1.1.266</ecNumber>
    </recommendedName>
    <alternativeName>
        <fullName evidence="1">23S rRNA (adenine(2030)-N6)-methyltransferase</fullName>
    </alternativeName>
    <alternativeName>
        <fullName evidence="1">23S rRNA m6A2030 methyltransferase</fullName>
    </alternativeName>
</protein>
<evidence type="ECO:0000256" key="1">
    <source>
        <dbReference type="HAMAP-Rule" id="MF_00934"/>
    </source>
</evidence>
<feature type="binding site" evidence="1">
    <location>
        <position position="158"/>
    </location>
    <ligand>
        <name>S-adenosyl-L-methionine</name>
        <dbReference type="ChEBI" id="CHEBI:59789"/>
    </ligand>
</feature>
<keyword evidence="1" id="KW-0694">RNA-binding</keyword>
<feature type="binding site" evidence="1">
    <location>
        <position position="95"/>
    </location>
    <ligand>
        <name>S-adenosyl-L-methionine</name>
        <dbReference type="ChEBI" id="CHEBI:59789"/>
    </ligand>
</feature>
<dbReference type="Pfam" id="PF04378">
    <property type="entry name" value="RsmJ"/>
    <property type="match status" value="1"/>
</dbReference>
<evidence type="ECO:0000313" key="2">
    <source>
        <dbReference type="EMBL" id="TPE52129.1"/>
    </source>
</evidence>
<dbReference type="Gene3D" id="3.40.50.150">
    <property type="entry name" value="Vaccinia Virus protein VP39"/>
    <property type="match status" value="1"/>
</dbReference>
<evidence type="ECO:0000313" key="3">
    <source>
        <dbReference type="Proteomes" id="UP000319255"/>
    </source>
</evidence>
<feature type="site" description="Interaction with substrate rRNA" evidence="1">
    <location>
        <position position="4"/>
    </location>
</feature>
<dbReference type="GO" id="GO:0036307">
    <property type="term" value="F:23S rRNA (adenine(2030)-N(6))-methyltransferase activity"/>
    <property type="evidence" value="ECO:0007669"/>
    <property type="project" value="UniProtKB-UniRule"/>
</dbReference>
<feature type="binding site" evidence="1">
    <location>
        <position position="42"/>
    </location>
    <ligand>
        <name>S-adenosyl-L-methionine</name>
        <dbReference type="ChEBI" id="CHEBI:59789"/>
    </ligand>
</feature>
<organism evidence="2 3">
    <name type="scientific">Amaricoccus solimangrovi</name>
    <dbReference type="NCBI Taxonomy" id="2589815"/>
    <lineage>
        <taxon>Bacteria</taxon>
        <taxon>Pseudomonadati</taxon>
        <taxon>Pseudomonadota</taxon>
        <taxon>Alphaproteobacteria</taxon>
        <taxon>Rhodobacterales</taxon>
        <taxon>Paracoccaceae</taxon>
        <taxon>Amaricoccus</taxon>
    </lineage>
</organism>
<comment type="subunit">
    <text evidence="1">Monomer.</text>
</comment>
<gene>
    <name evidence="1" type="primary">rlmJ</name>
    <name evidence="2" type="ORF">FJM51_06805</name>
</gene>
<dbReference type="InterPro" id="IPR007473">
    <property type="entry name" value="RlmJ"/>
</dbReference>
<reference evidence="2 3" key="1">
    <citation type="submission" date="2019-06" db="EMBL/GenBank/DDBJ databases">
        <title>A novel bacterium of genus Amaricoccus, isolated from marine sediment.</title>
        <authorList>
            <person name="Huang H."/>
            <person name="Mo K."/>
            <person name="Hu Y."/>
        </authorList>
    </citation>
    <scope>NUCLEOTIDE SEQUENCE [LARGE SCALE GENOMIC DNA]</scope>
    <source>
        <strain evidence="2 3">HB172011</strain>
    </source>
</reference>
<dbReference type="OrthoDB" id="9791274at2"/>
<comment type="function">
    <text evidence="1">Specifically methylates the adenine in position 2030 of 23S rRNA.</text>
</comment>
<dbReference type="InterPro" id="IPR029063">
    <property type="entry name" value="SAM-dependent_MTases_sf"/>
</dbReference>
<keyword evidence="1" id="KW-0949">S-adenosyl-L-methionine</keyword>
<dbReference type="PANTHER" id="PTHR37426">
    <property type="entry name" value="RIBOSOMAL RNA LARGE SUBUNIT METHYLTRANSFERASE J"/>
    <property type="match status" value="1"/>
</dbReference>
<name>A0A501WRP2_9RHOB</name>
<dbReference type="Proteomes" id="UP000319255">
    <property type="component" value="Unassembled WGS sequence"/>
</dbReference>
<sequence>MLSYQHVYHAGNAADLHKHIVLAELLSRLTRKPRPISYVETHAGRGVYDLAAPEAIKTGEAARGIDRLAPDAASPYGAALAAFRARHGARAYPGSPALARALLRPEDRIWLMELHPAEHAALAAAMAGGGVAIHRRDGREGVLALAPFKPRRGLVLVDPSYEVKDEYAETAAFCRRLVQKWPEAAILVWYPILPAGRHAELLDGLAALPLRLDETRFREAPERGMTGSGLILINGPHGSEAAFAAAHRLAAPVLSPA</sequence>
<dbReference type="GO" id="GO:0003723">
    <property type="term" value="F:RNA binding"/>
    <property type="evidence" value="ECO:0007669"/>
    <property type="project" value="UniProtKB-UniRule"/>
</dbReference>
<dbReference type="GO" id="GO:0005829">
    <property type="term" value="C:cytosol"/>
    <property type="evidence" value="ECO:0007669"/>
    <property type="project" value="TreeGrafter"/>
</dbReference>
<comment type="catalytic activity">
    <reaction evidence="1">
        <text>adenosine(2030) in 23S rRNA + S-adenosyl-L-methionine = N(6)-methyladenosine(2030) in 23S rRNA + S-adenosyl-L-homocysteine + H(+)</text>
        <dbReference type="Rhea" id="RHEA:43736"/>
        <dbReference type="Rhea" id="RHEA-COMP:10668"/>
        <dbReference type="Rhea" id="RHEA-COMP:10669"/>
        <dbReference type="ChEBI" id="CHEBI:15378"/>
        <dbReference type="ChEBI" id="CHEBI:57856"/>
        <dbReference type="ChEBI" id="CHEBI:59789"/>
        <dbReference type="ChEBI" id="CHEBI:74411"/>
        <dbReference type="ChEBI" id="CHEBI:74449"/>
        <dbReference type="EC" id="2.1.1.266"/>
    </reaction>
</comment>
<keyword evidence="1" id="KW-0698">rRNA processing</keyword>
<keyword evidence="1 2" id="KW-0808">Transferase</keyword>
<dbReference type="SUPFAM" id="SSF53335">
    <property type="entry name" value="S-adenosyl-L-methionine-dependent methyltransferases"/>
    <property type="match status" value="1"/>
</dbReference>
<dbReference type="EC" id="2.1.1.266" evidence="1"/>
<dbReference type="RefSeq" id="WP_140453371.1">
    <property type="nucleotide sequence ID" value="NZ_VFRP01000004.1"/>
</dbReference>
<dbReference type="GO" id="GO:0070475">
    <property type="term" value="P:rRNA base methylation"/>
    <property type="evidence" value="ECO:0007669"/>
    <property type="project" value="UniProtKB-UniRule"/>
</dbReference>
<feature type="binding site" evidence="1">
    <location>
        <position position="19"/>
    </location>
    <ligand>
        <name>S-adenosyl-L-methionine</name>
        <dbReference type="ChEBI" id="CHEBI:59789"/>
    </ligand>
</feature>
<dbReference type="EMBL" id="VFRP01000004">
    <property type="protein sequence ID" value="TPE52129.1"/>
    <property type="molecule type" value="Genomic_DNA"/>
</dbReference>
<dbReference type="HAMAP" id="MF_00934">
    <property type="entry name" value="23SrRNA_methyltr_J"/>
    <property type="match status" value="1"/>
</dbReference>
<comment type="caution">
    <text evidence="2">The sequence shown here is derived from an EMBL/GenBank/DDBJ whole genome shotgun (WGS) entry which is preliminary data.</text>
</comment>
<accession>A0A501WRP2</accession>
<proteinExistence type="inferred from homology"/>
<feature type="binding site" evidence="1">
    <location>
        <position position="113"/>
    </location>
    <ligand>
        <name>S-adenosyl-L-methionine</name>
        <dbReference type="ChEBI" id="CHEBI:59789"/>
    </ligand>
</feature>
<keyword evidence="3" id="KW-1185">Reference proteome</keyword>